<protein>
    <recommendedName>
        <fullName evidence="5">Serine/threonine-protein phosphatase 4 regulatory subunit 2</fullName>
    </recommendedName>
</protein>
<dbReference type="GO" id="GO:0005737">
    <property type="term" value="C:cytoplasm"/>
    <property type="evidence" value="ECO:0007669"/>
    <property type="project" value="TreeGrafter"/>
</dbReference>
<dbReference type="GO" id="GO:0005634">
    <property type="term" value="C:nucleus"/>
    <property type="evidence" value="ECO:0007669"/>
    <property type="project" value="TreeGrafter"/>
</dbReference>
<feature type="compositionally biased region" description="Basic and acidic residues" evidence="2">
    <location>
        <begin position="209"/>
        <end position="218"/>
    </location>
</feature>
<comment type="similarity">
    <text evidence="1">Belongs to the PPP4R2 family.</text>
</comment>
<evidence type="ECO:0000313" key="3">
    <source>
        <dbReference type="EMBL" id="KAI5071186.1"/>
    </source>
</evidence>
<dbReference type="OrthoDB" id="341898at2759"/>
<dbReference type="EMBL" id="JABFUD020000013">
    <property type="protein sequence ID" value="KAI5071186.1"/>
    <property type="molecule type" value="Genomic_DNA"/>
</dbReference>
<sequence length="256" mass="28276">MEVEMELPGAASLAAFCAADESELTFTDELKNILEVIALTGNYWHEWNLLKCLLSFRLKQVLTQYFDTHIASGGQQTLVSGEAFNDFLSRLLECLDSFNDGPPFTLQRFCELLLNPGQTYPNVDKVSLAFEKLLLVTSTLPVCKDHYPSKGEQGWNQAQENCMPGNVTVENGSSENRHVVDEDMLDVVTKEDKQSASDKLPNEEASLSLEKRTEDSEKNCGFLPGIGKPHALGDSPLLDGDLVDISLDDQNTTRGA</sequence>
<evidence type="ECO:0000256" key="1">
    <source>
        <dbReference type="ARBA" id="ARBA00009207"/>
    </source>
</evidence>
<dbReference type="GO" id="GO:0030289">
    <property type="term" value="C:protein phosphatase 4 complex"/>
    <property type="evidence" value="ECO:0007669"/>
    <property type="project" value="InterPro"/>
</dbReference>
<dbReference type="Proteomes" id="UP000886520">
    <property type="component" value="Chromosome 13"/>
</dbReference>
<evidence type="ECO:0000313" key="4">
    <source>
        <dbReference type="Proteomes" id="UP000886520"/>
    </source>
</evidence>
<keyword evidence="4" id="KW-1185">Reference proteome</keyword>
<evidence type="ECO:0000256" key="2">
    <source>
        <dbReference type="SAM" id="MobiDB-lite"/>
    </source>
</evidence>
<evidence type="ECO:0008006" key="5">
    <source>
        <dbReference type="Google" id="ProtNLM"/>
    </source>
</evidence>
<accession>A0A9D4ZFS1</accession>
<name>A0A9D4ZFS1_ADICA</name>
<gene>
    <name evidence="3" type="ORF">GOP47_0013437</name>
</gene>
<dbReference type="PANTHER" id="PTHR16487">
    <property type="entry name" value="PPP4R2-RELATED PROTEIN"/>
    <property type="match status" value="1"/>
</dbReference>
<feature type="compositionally biased region" description="Basic and acidic residues" evidence="2">
    <location>
        <begin position="190"/>
        <end position="202"/>
    </location>
</feature>
<comment type="caution">
    <text evidence="3">The sequence shown here is derived from an EMBL/GenBank/DDBJ whole genome shotgun (WGS) entry which is preliminary data.</text>
</comment>
<proteinExistence type="inferred from homology"/>
<reference evidence="3" key="1">
    <citation type="submission" date="2021-01" db="EMBL/GenBank/DDBJ databases">
        <title>Adiantum capillus-veneris genome.</title>
        <authorList>
            <person name="Fang Y."/>
            <person name="Liao Q."/>
        </authorList>
    </citation>
    <scope>NUCLEOTIDE SEQUENCE</scope>
    <source>
        <strain evidence="3">H3</strain>
        <tissue evidence="3">Leaf</tissue>
    </source>
</reference>
<organism evidence="3 4">
    <name type="scientific">Adiantum capillus-veneris</name>
    <name type="common">Maidenhair fern</name>
    <dbReference type="NCBI Taxonomy" id="13818"/>
    <lineage>
        <taxon>Eukaryota</taxon>
        <taxon>Viridiplantae</taxon>
        <taxon>Streptophyta</taxon>
        <taxon>Embryophyta</taxon>
        <taxon>Tracheophyta</taxon>
        <taxon>Polypodiopsida</taxon>
        <taxon>Polypodiidae</taxon>
        <taxon>Polypodiales</taxon>
        <taxon>Pteridineae</taxon>
        <taxon>Pteridaceae</taxon>
        <taxon>Vittarioideae</taxon>
        <taxon>Adiantum</taxon>
    </lineage>
</organism>
<dbReference type="InterPro" id="IPR015267">
    <property type="entry name" value="PPP4R2"/>
</dbReference>
<dbReference type="AlphaFoldDB" id="A0A9D4ZFS1"/>
<dbReference type="PANTHER" id="PTHR16487:SF0">
    <property type="entry name" value="PROTEIN PHOSPHATASE 4 REGULATORY SUBUNIT 2-RELATED"/>
    <property type="match status" value="1"/>
</dbReference>
<feature type="region of interest" description="Disordered" evidence="2">
    <location>
        <begin position="190"/>
        <end position="256"/>
    </location>
</feature>
<dbReference type="Pfam" id="PF09184">
    <property type="entry name" value="PPP4R2"/>
    <property type="match status" value="1"/>
</dbReference>
<dbReference type="GO" id="GO:0019888">
    <property type="term" value="F:protein phosphatase regulator activity"/>
    <property type="evidence" value="ECO:0007669"/>
    <property type="project" value="InterPro"/>
</dbReference>